<dbReference type="EMBL" id="OX596095">
    <property type="protein sequence ID" value="CAM9477353.1"/>
    <property type="molecule type" value="Genomic_DNA"/>
</dbReference>
<evidence type="ECO:0000313" key="2">
    <source>
        <dbReference type="Proteomes" id="UP001162501"/>
    </source>
</evidence>
<organism evidence="1 2">
    <name type="scientific">Rangifer tarandus platyrhynchus</name>
    <name type="common">Svalbard reindeer</name>
    <dbReference type="NCBI Taxonomy" id="3082113"/>
    <lineage>
        <taxon>Eukaryota</taxon>
        <taxon>Metazoa</taxon>
        <taxon>Chordata</taxon>
        <taxon>Craniata</taxon>
        <taxon>Vertebrata</taxon>
        <taxon>Euteleostomi</taxon>
        <taxon>Mammalia</taxon>
        <taxon>Eutheria</taxon>
        <taxon>Laurasiatheria</taxon>
        <taxon>Artiodactyla</taxon>
        <taxon>Ruminantia</taxon>
        <taxon>Pecora</taxon>
        <taxon>Cervidae</taxon>
        <taxon>Odocoileinae</taxon>
        <taxon>Rangifer</taxon>
    </lineage>
</organism>
<evidence type="ECO:0000313" key="1">
    <source>
        <dbReference type="EMBL" id="CAM9477353.1"/>
    </source>
</evidence>
<reference evidence="1" key="1">
    <citation type="submission" date="2023-05" db="EMBL/GenBank/DDBJ databases">
        <authorList>
            <consortium name="ELIXIR-Norway"/>
        </authorList>
    </citation>
    <scope>NUCLEOTIDE SEQUENCE</scope>
</reference>
<gene>
    <name evidence="1" type="ORF">MRATA1EN22A_LOCUS3057</name>
</gene>
<protein>
    <submittedName>
        <fullName evidence="1">Uncharacterized protein</fullName>
    </submittedName>
</protein>
<sequence length="98" mass="10650">WAKKAKIGDSNTSTTWSPCEDSFKRTNTIVLGQISRTGHITLLVAGLKPQGPGWTPKLTTAQHGPLPELQTQRRQQKPSNTDTAGQQEAEEAKAQVEA</sequence>
<accession>A0AC59Y8K8</accession>
<feature type="non-terminal residue" evidence="1">
    <location>
        <position position="1"/>
    </location>
</feature>
<feature type="non-terminal residue" evidence="1">
    <location>
        <position position="98"/>
    </location>
</feature>
<reference evidence="1" key="2">
    <citation type="submission" date="2025-03" db="EMBL/GenBank/DDBJ databases">
        <authorList>
            <consortium name="ELIXIR-Norway"/>
            <consortium name="Elixir Norway"/>
        </authorList>
    </citation>
    <scope>NUCLEOTIDE SEQUENCE</scope>
</reference>
<proteinExistence type="predicted"/>
<dbReference type="Proteomes" id="UP001162501">
    <property type="component" value="Chromosome 11"/>
</dbReference>
<name>A0AC59Y8K8_RANTA</name>